<organism evidence="2 3">
    <name type="scientific">Rhizopogon vesiculosus</name>
    <dbReference type="NCBI Taxonomy" id="180088"/>
    <lineage>
        <taxon>Eukaryota</taxon>
        <taxon>Fungi</taxon>
        <taxon>Dikarya</taxon>
        <taxon>Basidiomycota</taxon>
        <taxon>Agaricomycotina</taxon>
        <taxon>Agaricomycetes</taxon>
        <taxon>Agaricomycetidae</taxon>
        <taxon>Boletales</taxon>
        <taxon>Suillineae</taxon>
        <taxon>Rhizopogonaceae</taxon>
        <taxon>Rhizopogon</taxon>
    </lineage>
</organism>
<keyword evidence="1" id="KW-0812">Transmembrane</keyword>
<keyword evidence="3" id="KW-1185">Reference proteome</keyword>
<reference evidence="2 3" key="1">
    <citation type="submission" date="2016-03" db="EMBL/GenBank/DDBJ databases">
        <title>Comparative genomics of the ectomycorrhizal sister species Rhizopogon vinicolor and Rhizopogon vesiculosus (Basidiomycota: Boletales) reveals a divergence of the mating type B locus.</title>
        <authorList>
            <person name="Mujic A.B."/>
            <person name="Kuo A."/>
            <person name="Tritt A."/>
            <person name="Lipzen A."/>
            <person name="Chen C."/>
            <person name="Johnson J."/>
            <person name="Sharma A."/>
            <person name="Barry K."/>
            <person name="Grigoriev I.V."/>
            <person name="Spatafora J.W."/>
        </authorList>
    </citation>
    <scope>NUCLEOTIDE SEQUENCE [LARGE SCALE GENOMIC DNA]</scope>
    <source>
        <strain evidence="2 3">AM-OR11-056</strain>
    </source>
</reference>
<accession>A0A1J8R0X2</accession>
<protein>
    <submittedName>
        <fullName evidence="2">Uncharacterized protein</fullName>
    </submittedName>
</protein>
<evidence type="ECO:0000313" key="2">
    <source>
        <dbReference type="EMBL" id="OJA15378.1"/>
    </source>
</evidence>
<gene>
    <name evidence="2" type="ORF">AZE42_14184</name>
</gene>
<name>A0A1J8R0X2_9AGAM</name>
<sequence>MTTPRIKDSDMPVTWILLVQVMLLKVPVRFVIALQHRCGRITRVFCMNEIYQILISSWGSMKMSSMWTTRMRMAMC</sequence>
<keyword evidence="1" id="KW-0472">Membrane</keyword>
<proteinExistence type="predicted"/>
<evidence type="ECO:0000313" key="3">
    <source>
        <dbReference type="Proteomes" id="UP000183567"/>
    </source>
</evidence>
<feature type="non-terminal residue" evidence="2">
    <location>
        <position position="76"/>
    </location>
</feature>
<comment type="caution">
    <text evidence="2">The sequence shown here is derived from an EMBL/GenBank/DDBJ whole genome shotgun (WGS) entry which is preliminary data.</text>
</comment>
<dbReference type="EMBL" id="LVVM01003169">
    <property type="protein sequence ID" value="OJA15378.1"/>
    <property type="molecule type" value="Genomic_DNA"/>
</dbReference>
<dbReference type="Proteomes" id="UP000183567">
    <property type="component" value="Unassembled WGS sequence"/>
</dbReference>
<evidence type="ECO:0000256" key="1">
    <source>
        <dbReference type="SAM" id="Phobius"/>
    </source>
</evidence>
<dbReference type="AlphaFoldDB" id="A0A1J8R0X2"/>
<feature type="transmembrane region" description="Helical" evidence="1">
    <location>
        <begin position="12"/>
        <end position="34"/>
    </location>
</feature>
<keyword evidence="1" id="KW-1133">Transmembrane helix</keyword>